<dbReference type="PANTHER" id="PTHR38137:SF1">
    <property type="entry name" value="PRC-BARREL DOMAIN-CONTAINING PROTEIN"/>
    <property type="match status" value="1"/>
</dbReference>
<dbReference type="Pfam" id="PF05239">
    <property type="entry name" value="PRC"/>
    <property type="match status" value="1"/>
</dbReference>
<gene>
    <name evidence="3" type="ORF">S01H1_10814</name>
</gene>
<organism evidence="3">
    <name type="scientific">marine sediment metagenome</name>
    <dbReference type="NCBI Taxonomy" id="412755"/>
    <lineage>
        <taxon>unclassified sequences</taxon>
        <taxon>metagenomes</taxon>
        <taxon>ecological metagenomes</taxon>
    </lineage>
</organism>
<feature type="region of interest" description="Disordered" evidence="1">
    <location>
        <begin position="92"/>
        <end position="114"/>
    </location>
</feature>
<reference evidence="3" key="1">
    <citation type="journal article" date="2014" name="Front. Microbiol.">
        <title>High frequency of phylogenetically diverse reductive dehalogenase-homologous genes in deep subseafloor sedimentary metagenomes.</title>
        <authorList>
            <person name="Kawai M."/>
            <person name="Futagami T."/>
            <person name="Toyoda A."/>
            <person name="Takaki Y."/>
            <person name="Nishi S."/>
            <person name="Hori S."/>
            <person name="Arai W."/>
            <person name="Tsubouchi T."/>
            <person name="Morono Y."/>
            <person name="Uchiyama I."/>
            <person name="Ito T."/>
            <person name="Fujiyama A."/>
            <person name="Inagaki F."/>
            <person name="Takami H."/>
        </authorList>
    </citation>
    <scope>NUCLEOTIDE SEQUENCE</scope>
    <source>
        <strain evidence="3">Expedition CK06-06</strain>
    </source>
</reference>
<sequence length="114" mass="13070">MYFGYMMENKNKENTEEVTSFLKLPVYTREGIYVGHVKNVFLDIDEKRVSNLLVTNTNPSLVEGSIDVSVPYRWVNAVGDIVILSNFPDKVATRKEKESEKPKDQPESEIDVIE</sequence>
<comment type="caution">
    <text evidence="3">The sequence shown here is derived from an EMBL/GenBank/DDBJ whole genome shotgun (WGS) entry which is preliminary data.</text>
</comment>
<evidence type="ECO:0000259" key="2">
    <source>
        <dbReference type="Pfam" id="PF05239"/>
    </source>
</evidence>
<protein>
    <recommendedName>
        <fullName evidence="2">PRC-barrel domain-containing protein</fullName>
    </recommendedName>
</protein>
<dbReference type="SUPFAM" id="SSF50346">
    <property type="entry name" value="PRC-barrel domain"/>
    <property type="match status" value="1"/>
</dbReference>
<dbReference type="InterPro" id="IPR011033">
    <property type="entry name" value="PRC_barrel-like_sf"/>
</dbReference>
<evidence type="ECO:0000256" key="1">
    <source>
        <dbReference type="SAM" id="MobiDB-lite"/>
    </source>
</evidence>
<proteinExistence type="predicted"/>
<accession>X0TER5</accession>
<dbReference type="PANTHER" id="PTHR38137">
    <property type="entry name" value="PRC-BARREL DOMAIN PROTEIN"/>
    <property type="match status" value="1"/>
</dbReference>
<feature type="domain" description="PRC-barrel" evidence="2">
    <location>
        <begin position="14"/>
        <end position="89"/>
    </location>
</feature>
<dbReference type="Gene3D" id="2.30.30.240">
    <property type="entry name" value="PRC-barrel domain"/>
    <property type="match status" value="1"/>
</dbReference>
<name>X0TER5_9ZZZZ</name>
<dbReference type="EMBL" id="BARS01005512">
    <property type="protein sequence ID" value="GAF74545.1"/>
    <property type="molecule type" value="Genomic_DNA"/>
</dbReference>
<feature type="compositionally biased region" description="Basic and acidic residues" evidence="1">
    <location>
        <begin position="92"/>
        <end position="106"/>
    </location>
</feature>
<evidence type="ECO:0000313" key="3">
    <source>
        <dbReference type="EMBL" id="GAF74545.1"/>
    </source>
</evidence>
<dbReference type="AlphaFoldDB" id="X0TER5"/>
<dbReference type="InterPro" id="IPR027275">
    <property type="entry name" value="PRC-brl_dom"/>
</dbReference>